<feature type="domain" description="HD" evidence="3">
    <location>
        <begin position="73"/>
        <end position="172"/>
    </location>
</feature>
<dbReference type="InterPro" id="IPR043519">
    <property type="entry name" value="NT_sf"/>
</dbReference>
<dbReference type="PROSITE" id="PS51880">
    <property type="entry name" value="TGS"/>
    <property type="match status" value="1"/>
</dbReference>
<proteinExistence type="inferred from homology"/>
<organism evidence="5 6">
    <name type="scientific">Geothrix limicola</name>
    <dbReference type="NCBI Taxonomy" id="2927978"/>
    <lineage>
        <taxon>Bacteria</taxon>
        <taxon>Pseudomonadati</taxon>
        <taxon>Acidobacteriota</taxon>
        <taxon>Holophagae</taxon>
        <taxon>Holophagales</taxon>
        <taxon>Holophagaceae</taxon>
        <taxon>Geothrix</taxon>
    </lineage>
</organism>
<dbReference type="Gene3D" id="3.30.70.260">
    <property type="match status" value="1"/>
</dbReference>
<dbReference type="Gene3D" id="3.30.460.10">
    <property type="entry name" value="Beta Polymerase, domain 2"/>
    <property type="match status" value="1"/>
</dbReference>
<dbReference type="InterPro" id="IPR002912">
    <property type="entry name" value="ACT_dom"/>
</dbReference>
<dbReference type="EMBL" id="BSDE01000001">
    <property type="protein sequence ID" value="GLH71633.1"/>
    <property type="molecule type" value="Genomic_DNA"/>
</dbReference>
<reference evidence="5 6" key="1">
    <citation type="journal article" date="2023" name="Antonie Van Leeuwenhoek">
        <title>Mesoterricola silvestris gen. nov., sp. nov., Mesoterricola sediminis sp. nov., Geothrix oryzae sp. nov., Geothrix edaphica sp. nov., Geothrix rubra sp. nov., and Geothrix limicola sp. nov., six novel members of Acidobacteriota isolated from soils.</title>
        <authorList>
            <person name="Itoh H."/>
            <person name="Sugisawa Y."/>
            <person name="Mise K."/>
            <person name="Xu Z."/>
            <person name="Kuniyasu M."/>
            <person name="Ushijima N."/>
            <person name="Kawano K."/>
            <person name="Kobayashi E."/>
            <person name="Shiratori Y."/>
            <person name="Masuda Y."/>
            <person name="Senoo K."/>
        </authorList>
    </citation>
    <scope>NUCLEOTIDE SEQUENCE [LARGE SCALE GENOMIC DNA]</scope>
    <source>
        <strain evidence="5 6">Red804</strain>
    </source>
</reference>
<dbReference type="InterPro" id="IPR006674">
    <property type="entry name" value="HD_domain"/>
</dbReference>
<dbReference type="SUPFAM" id="SSF81301">
    <property type="entry name" value="Nucleotidyltransferase"/>
    <property type="match status" value="1"/>
</dbReference>
<dbReference type="PANTHER" id="PTHR21262:SF36">
    <property type="entry name" value="BIFUNCTIONAL (P)PPGPP SYNTHASE_HYDROLASE SPOT"/>
    <property type="match status" value="1"/>
</dbReference>
<evidence type="ECO:0000313" key="5">
    <source>
        <dbReference type="EMBL" id="GLH71633.1"/>
    </source>
</evidence>
<dbReference type="PROSITE" id="PS51831">
    <property type="entry name" value="HD"/>
    <property type="match status" value="1"/>
</dbReference>
<dbReference type="Pfam" id="PF13328">
    <property type="entry name" value="HD_4"/>
    <property type="match status" value="1"/>
</dbReference>
<dbReference type="InterPro" id="IPR004095">
    <property type="entry name" value="TGS"/>
</dbReference>
<dbReference type="SUPFAM" id="SSF81271">
    <property type="entry name" value="TGS-like"/>
    <property type="match status" value="1"/>
</dbReference>
<evidence type="ECO:0000259" key="2">
    <source>
        <dbReference type="PROSITE" id="PS51671"/>
    </source>
</evidence>
<dbReference type="SMART" id="SM00954">
    <property type="entry name" value="RelA_SpoT"/>
    <property type="match status" value="1"/>
</dbReference>
<dbReference type="Gene3D" id="1.10.3210.10">
    <property type="entry name" value="Hypothetical protein af1432"/>
    <property type="match status" value="1"/>
</dbReference>
<dbReference type="SUPFAM" id="SSF55021">
    <property type="entry name" value="ACT-like"/>
    <property type="match status" value="1"/>
</dbReference>
<dbReference type="SUPFAM" id="SSF109604">
    <property type="entry name" value="HD-domain/PDEase-like"/>
    <property type="match status" value="1"/>
</dbReference>
<evidence type="ECO:0000313" key="6">
    <source>
        <dbReference type="Proteomes" id="UP001165069"/>
    </source>
</evidence>
<dbReference type="InterPro" id="IPR003607">
    <property type="entry name" value="HD/PDEase_dom"/>
</dbReference>
<dbReference type="Pfam" id="PF02824">
    <property type="entry name" value="TGS"/>
    <property type="match status" value="1"/>
</dbReference>
<keyword evidence="6" id="KW-1185">Reference proteome</keyword>
<dbReference type="InterPro" id="IPR004811">
    <property type="entry name" value="RelA/Spo_fam"/>
</dbReference>
<dbReference type="InterPro" id="IPR012675">
    <property type="entry name" value="Beta-grasp_dom_sf"/>
</dbReference>
<comment type="similarity">
    <text evidence="1">Belongs to the relA/spoT family.</text>
</comment>
<dbReference type="CDD" id="cd04876">
    <property type="entry name" value="ACT_RelA-SpoT"/>
    <property type="match status" value="1"/>
</dbReference>
<dbReference type="InterPro" id="IPR012676">
    <property type="entry name" value="TGS-like"/>
</dbReference>
<dbReference type="CDD" id="cd05399">
    <property type="entry name" value="NT_Rel-Spo_like"/>
    <property type="match status" value="1"/>
</dbReference>
<dbReference type="Gene3D" id="3.10.20.30">
    <property type="match status" value="1"/>
</dbReference>
<dbReference type="CDD" id="cd00077">
    <property type="entry name" value="HDc"/>
    <property type="match status" value="1"/>
</dbReference>
<gene>
    <name evidence="5" type="primary">relA</name>
    <name evidence="5" type="ORF">GETHLI_01350</name>
</gene>
<dbReference type="NCBIfam" id="TIGR00691">
    <property type="entry name" value="spoT_relA"/>
    <property type="match status" value="1"/>
</dbReference>
<evidence type="ECO:0000259" key="4">
    <source>
        <dbReference type="PROSITE" id="PS51880"/>
    </source>
</evidence>
<comment type="function">
    <text evidence="1">In eubacteria ppGpp (guanosine 3'-diphosphate 5'-diphosphate) is a mediator of the stringent response that coordinates a variety of cellular activities in response to changes in nutritional abundance.</text>
</comment>
<sequence>MAVSGKAPEPVLREGEGSACEGDGCLTLEGAFERVKAAFLQHHPKGDIALLNRAFAVGRDMHATQIRKSGEPYFFHPLAVAQSLADWRLDAVSVACGMLHDVVEDTLMTQPQVRAQFGEEISEIVDGLTKMSKLAFTDRHLLNAENVRKLLVAMGKDVRVLLVKLADRLHNMKTLGVMEEEKRRRISRETLELYAPLANRLGMGVVRLELEDLAFRQLEPEQYASLRNAVEAKRAKLSGTIQEIHGAMQAILRQQGISAQVYGRIKHLYGIWKKMGAQAKGFDDIHDWLAYRIICPDRASCYTALGLVHGLFKPVPGKFKDYISLPKENGYQSIHTTVLMNSGDLFEVQIRTEEMHLHAEAGIASHWTYKDGRIANRSEINQVTFLRRMVELHQDAQDSRDLVANLRGELTFNRIQVFTPKGDLRSLVEGSTPVDFAYAIHTQVGHRCVGAKVNGRIVPLKHTLQNGDRVEILTRPDHKPSRDWLGFVKSAGAKSRIQAFIREEERAHAITQGRERLEREARAMGVRLDDPDAHAKLEARLVELKLANWDAAYASLGFGRLTVHKLIEPLVPEPERAKPKENTSNLLDSVVVGDTTGILYALAACCKPIWGDEVVGYITRSRGTAIHRADCPQFNTGTLHPERRVNVAWGKHGAELYDTEITLTTEDRPGMVAAISEGIQRMGINVQRFHGSATEEGAGLFHIALRVRDRAHLVELMAGLRRIRGVYTVERVKGSVFGKVK</sequence>
<dbReference type="PANTHER" id="PTHR21262">
    <property type="entry name" value="GUANOSINE-3',5'-BIS DIPHOSPHATE 3'-PYROPHOSPHOHYDROLASE"/>
    <property type="match status" value="1"/>
</dbReference>
<dbReference type="Pfam" id="PF04607">
    <property type="entry name" value="RelA_SpoT"/>
    <property type="match status" value="1"/>
</dbReference>
<accession>A0ABQ5QAD0</accession>
<dbReference type="Proteomes" id="UP001165069">
    <property type="component" value="Unassembled WGS sequence"/>
</dbReference>
<name>A0ABQ5QAD0_9BACT</name>
<protein>
    <submittedName>
        <fullName evidence="5">GTP pyrophosphokinase</fullName>
    </submittedName>
</protein>
<dbReference type="InterPro" id="IPR007685">
    <property type="entry name" value="RelA_SpoT"/>
</dbReference>
<dbReference type="InterPro" id="IPR033655">
    <property type="entry name" value="TGS_RelA/SpoT"/>
</dbReference>
<dbReference type="CDD" id="cd01668">
    <property type="entry name" value="TGS_RSH"/>
    <property type="match status" value="1"/>
</dbReference>
<evidence type="ECO:0000259" key="3">
    <source>
        <dbReference type="PROSITE" id="PS51831"/>
    </source>
</evidence>
<feature type="domain" description="TGS" evidence="4">
    <location>
        <begin position="413"/>
        <end position="474"/>
    </location>
</feature>
<dbReference type="PROSITE" id="PS51671">
    <property type="entry name" value="ACT"/>
    <property type="match status" value="1"/>
</dbReference>
<feature type="domain" description="ACT" evidence="2">
    <location>
        <begin position="660"/>
        <end position="734"/>
    </location>
</feature>
<dbReference type="SMART" id="SM00471">
    <property type="entry name" value="HDc"/>
    <property type="match status" value="1"/>
</dbReference>
<comment type="caution">
    <text evidence="5">The sequence shown here is derived from an EMBL/GenBank/DDBJ whole genome shotgun (WGS) entry which is preliminary data.</text>
</comment>
<evidence type="ECO:0000256" key="1">
    <source>
        <dbReference type="RuleBase" id="RU003847"/>
    </source>
</evidence>
<dbReference type="InterPro" id="IPR045865">
    <property type="entry name" value="ACT-like_dom_sf"/>
</dbReference>
<dbReference type="Pfam" id="PF13291">
    <property type="entry name" value="ACT_4"/>
    <property type="match status" value="1"/>
</dbReference>